<keyword evidence="3" id="KW-1185">Reference proteome</keyword>
<protein>
    <submittedName>
        <fullName evidence="2">Sca1 complex scaffold protein scaa</fullName>
    </submittedName>
</protein>
<gene>
    <name evidence="2" type="ORF">M0811_05313</name>
</gene>
<reference evidence="2" key="1">
    <citation type="submission" date="2022-10" db="EMBL/GenBank/DDBJ databases">
        <title>Novel sulphate-reducing endosymbionts in the free-living metamonad Anaeramoeba.</title>
        <authorList>
            <person name="Jerlstrom-Hultqvist J."/>
            <person name="Cepicka I."/>
            <person name="Gallot-Lavallee L."/>
            <person name="Salas-Leiva D."/>
            <person name="Curtis B.A."/>
            <person name="Zahonova K."/>
            <person name="Pipaliya S."/>
            <person name="Dacks J."/>
            <person name="Roger A.J."/>
        </authorList>
    </citation>
    <scope>NUCLEOTIDE SEQUENCE</scope>
    <source>
        <strain evidence="2">BMAN</strain>
    </source>
</reference>
<dbReference type="GO" id="GO:0046579">
    <property type="term" value="P:positive regulation of Ras protein signal transduction"/>
    <property type="evidence" value="ECO:0007669"/>
    <property type="project" value="TreeGrafter"/>
</dbReference>
<organism evidence="2 3">
    <name type="scientific">Anaeramoeba ignava</name>
    <name type="common">Anaerobic marine amoeba</name>
    <dbReference type="NCBI Taxonomy" id="1746090"/>
    <lineage>
        <taxon>Eukaryota</taxon>
        <taxon>Metamonada</taxon>
        <taxon>Anaeramoebidae</taxon>
        <taxon>Anaeramoeba</taxon>
    </lineage>
</organism>
<dbReference type="PANTHER" id="PTHR37516:SF1">
    <property type="entry name" value="SCA1 COMPLEX SCAFFOLD PROTEIN SCAA"/>
    <property type="match status" value="1"/>
</dbReference>
<feature type="compositionally biased region" description="Basic and acidic residues" evidence="1">
    <location>
        <begin position="791"/>
        <end position="855"/>
    </location>
</feature>
<dbReference type="PANTHER" id="PTHR37516">
    <property type="entry name" value="SCA1 COMPLEX SCAFFOLD PROTEIN SCAA"/>
    <property type="match status" value="1"/>
</dbReference>
<dbReference type="GO" id="GO:0005886">
    <property type="term" value="C:plasma membrane"/>
    <property type="evidence" value="ECO:0007669"/>
    <property type="project" value="TreeGrafter"/>
</dbReference>
<comment type="caution">
    <text evidence="2">The sequence shown here is derived from an EMBL/GenBank/DDBJ whole genome shotgun (WGS) entry which is preliminary data.</text>
</comment>
<evidence type="ECO:0000313" key="2">
    <source>
        <dbReference type="EMBL" id="KAJ5078056.1"/>
    </source>
</evidence>
<feature type="region of interest" description="Disordered" evidence="1">
    <location>
        <begin position="791"/>
        <end position="860"/>
    </location>
</feature>
<dbReference type="OrthoDB" id="17150at2759"/>
<proteinExistence type="predicted"/>
<dbReference type="AlphaFoldDB" id="A0A9Q0RER3"/>
<dbReference type="GO" id="GO:0005829">
    <property type="term" value="C:cytosol"/>
    <property type="evidence" value="ECO:0007669"/>
    <property type="project" value="TreeGrafter"/>
</dbReference>
<name>A0A9Q0RER3_ANAIG</name>
<accession>A0A9Q0RER3</accession>
<dbReference type="EMBL" id="JAPDFW010000055">
    <property type="protein sequence ID" value="KAJ5078056.1"/>
    <property type="molecule type" value="Genomic_DNA"/>
</dbReference>
<dbReference type="GO" id="GO:1904515">
    <property type="term" value="P:positive regulation of TORC2 signaling"/>
    <property type="evidence" value="ECO:0007669"/>
    <property type="project" value="TreeGrafter"/>
</dbReference>
<dbReference type="InterPro" id="IPR037474">
    <property type="entry name" value="ScaA"/>
</dbReference>
<evidence type="ECO:0000313" key="3">
    <source>
        <dbReference type="Proteomes" id="UP001149090"/>
    </source>
</evidence>
<dbReference type="Proteomes" id="UP001149090">
    <property type="component" value="Unassembled WGS sequence"/>
</dbReference>
<evidence type="ECO:0000256" key="1">
    <source>
        <dbReference type="SAM" id="MobiDB-lite"/>
    </source>
</evidence>
<sequence length="1238" mass="146690">MNQNRKYKAIGGFFSIPFIPSDSIPPTTNELKEKQTNGVYISTDGKIYNQFYLQSEETKKLNSIPSFPNFDSYNSYQEYENACIEWKNQCENILKHLSFPKIVGKFFYRPDDGNNKKEIAVKKNETTDYTETETDWEDDFSEMTEATSGHELETNEQDFEKPRKVKKFDLLQSPKKFLSVRTAVRLNKHQEQEVLQVLEKRLNLNDSTISTEFSRATLPDSIWDSELFPEEPNPKLYKKYENYERAYKRWSQIVVKSLSQMPIHASQFTKQIRLQQAMKPTKRTEQTFHGFETNYSYYNWRNNLTNTFNLYKIQEKIPESKSIQKYKDNFFPFFSKLDQDSRTKVNNFFEAVLSNISENMKKYQHNSPEILGKPAFLPKKQPTLHFSTQNPLSNSSIDNKNRFHEKVVPNIDKLEVGLIRYDIEENINWKNFNKDPNYFLNIEQKVIVIESENAYYSIIFPNQDFATEKKFEKIIQEKIDVLLKKKNIDFPDFKDLILGKESFNQYSKIFKSGSEIKKKILNSISPKIIKKILNLLNLHPDVLIHIKIGFLLNKFLTTKPGNDFLEEIVNEQQPKILYKLSYTLVKSQSFLRQVFPFSQELIDLAKINFPKEVLLNNFIHIIYCFYYIRILYQCFKNEFQMVKFLDQLLRKIQKQIISFITSAPRIIERDVFEGVSSKSSTISSIYLFVLVNLLNCEDETLRKFFVSESSKLIQHVRELGCSRFLHVKIAAERMWEMMKNERYFVYFIEQYQAKDLLEDLFSGLEKKVARAKTQTNLTIVIKSSPNVSRIQESENLKEIKKENDPKKIEKENDPKKIEKENDPKKIEKENDPKKIEKENDPKKIEKENDPKRDTQDLSSNAIEDERVLQQEGKQNQEIILLDLVRKLSKKNYKEQATYSTILASKYGHYLYEQTMHEQTLVDLNQLELLSPTFFNNFLLRLNRSIMDSFYAIELSYVARFLMQMIHHLLKKNLIFGVESLGSKPRKTRSNKMRKIFKMKNIIRIDCQIIFNLMIMIRTTPENAYDFKIPILMCVRDLLKEPTIFDAISEKVTDKKSQKSELVSFIREFCNDEINYKFNRESWKLLYQTIACNKSFCKYLIESKLMIQFLELLAVSSKRATLNGLYYINKILRMNLLPKEKMIQIRPGKKDPSKSFERDVKLIADFFFKNSLFVRFHMLYKNFGVTTTGAFYINLVKLYRIIYESPIYLKFLKDIMKYDEYRQGFEILLNIKSDSKKNL</sequence>